<feature type="coiled-coil region" evidence="1">
    <location>
        <begin position="109"/>
        <end position="136"/>
    </location>
</feature>
<evidence type="ECO:0000256" key="1">
    <source>
        <dbReference type="SAM" id="Coils"/>
    </source>
</evidence>
<keyword evidence="3" id="KW-1185">Reference proteome</keyword>
<sequence>MKKMSLSLLHKSFFCIFSCLILCGSVCGESSKEQDKQEEKREEPSKILTIKKTGVVFLNGIIEVLPAYRIWKKDIEAWREKVSSGLIKEKTSLEKEWKKLDGLRGLIGEEKYNEKRKALEDRVTKLEQSHSEMQKKIYVSEQSVAKFLDQEMQKILDDLCSKRGISLVLNGAVVLHIDRSELNLSIVDLTSDVARLMEKRIDTLKDYVPGAKG</sequence>
<organism evidence="2 3">
    <name type="scientific">Holospora elegans E1</name>
    <dbReference type="NCBI Taxonomy" id="1427503"/>
    <lineage>
        <taxon>Bacteria</taxon>
        <taxon>Pseudomonadati</taxon>
        <taxon>Pseudomonadota</taxon>
        <taxon>Alphaproteobacteria</taxon>
        <taxon>Holosporales</taxon>
        <taxon>Holosporaceae</taxon>
        <taxon>Holospora</taxon>
    </lineage>
</organism>
<accession>A0A023DWK3</accession>
<evidence type="ECO:0000313" key="3">
    <source>
        <dbReference type="Proteomes" id="UP000024842"/>
    </source>
</evidence>
<dbReference type="Pfam" id="PF03938">
    <property type="entry name" value="OmpH"/>
    <property type="match status" value="1"/>
</dbReference>
<proteinExistence type="predicted"/>
<dbReference type="OrthoDB" id="8479331at2"/>
<dbReference type="GO" id="GO:0051082">
    <property type="term" value="F:unfolded protein binding"/>
    <property type="evidence" value="ECO:0007669"/>
    <property type="project" value="InterPro"/>
</dbReference>
<comment type="caution">
    <text evidence="2">The sequence shown here is derived from an EMBL/GenBank/DDBJ whole genome shotgun (WGS) entry which is preliminary data.</text>
</comment>
<dbReference type="SMART" id="SM00935">
    <property type="entry name" value="OmpH"/>
    <property type="match status" value="1"/>
</dbReference>
<name>A0A023DWK3_9PROT</name>
<evidence type="ECO:0000313" key="2">
    <source>
        <dbReference type="EMBL" id="GAJ45808.1"/>
    </source>
</evidence>
<dbReference type="InterPro" id="IPR024930">
    <property type="entry name" value="Skp_dom_sf"/>
</dbReference>
<dbReference type="AlphaFoldDB" id="A0A023DWK3"/>
<dbReference type="STRING" id="1427503.HE1_00117"/>
<protein>
    <submittedName>
        <fullName evidence="2">Outer membrane protein</fullName>
    </submittedName>
</protein>
<dbReference type="InterPro" id="IPR005632">
    <property type="entry name" value="Chaperone_Skp"/>
</dbReference>
<dbReference type="Gene3D" id="3.30.910.20">
    <property type="entry name" value="Skp domain"/>
    <property type="match status" value="1"/>
</dbReference>
<keyword evidence="1" id="KW-0175">Coiled coil</keyword>
<dbReference type="RefSeq" id="WP_023491398.1">
    <property type="nucleotide sequence ID" value="NZ_BAUP01000031.1"/>
</dbReference>
<dbReference type="EMBL" id="BAUP01000031">
    <property type="protein sequence ID" value="GAJ45808.1"/>
    <property type="molecule type" value="Genomic_DNA"/>
</dbReference>
<reference evidence="2 3" key="1">
    <citation type="journal article" date="2014" name="FEMS Microbiol. Lett.">
        <title>Draft genome sequences of three Holospora species (Holospora obtusa, Holospora undulata, and Holospora elegans), endonuclear symbiotic bacteria of the ciliate Paramecium caudatum.</title>
        <authorList>
            <person name="Dohra H."/>
            <person name="Tanaka K."/>
            <person name="Suzuki T."/>
            <person name="Fujishima M."/>
            <person name="Suzuki H."/>
        </authorList>
    </citation>
    <scope>NUCLEOTIDE SEQUENCE [LARGE SCALE GENOMIC DNA]</scope>
    <source>
        <strain evidence="2 3">E1</strain>
    </source>
</reference>
<gene>
    <name evidence="2" type="ORF">HE1_00117</name>
</gene>
<dbReference type="Proteomes" id="UP000024842">
    <property type="component" value="Unassembled WGS sequence"/>
</dbReference>
<dbReference type="SUPFAM" id="SSF111384">
    <property type="entry name" value="OmpH-like"/>
    <property type="match status" value="1"/>
</dbReference>